<reference evidence="1" key="1">
    <citation type="submission" date="2014-09" db="EMBL/GenBank/DDBJ databases">
        <authorList>
            <person name="Magalhaes I.L.F."/>
            <person name="Oliveira U."/>
            <person name="Santos F.R."/>
            <person name="Vidigal T.H.D.A."/>
            <person name="Brescovit A.D."/>
            <person name="Santos A.J."/>
        </authorList>
    </citation>
    <scope>NUCLEOTIDE SEQUENCE</scope>
    <source>
        <tissue evidence="1">Shoot tissue taken approximately 20 cm above the soil surface</tissue>
    </source>
</reference>
<sequence>MSNIIRFIKRNLKGMLSLLLLVRL</sequence>
<evidence type="ECO:0000313" key="1">
    <source>
        <dbReference type="EMBL" id="JAD64935.1"/>
    </source>
</evidence>
<protein>
    <submittedName>
        <fullName evidence="1">Uncharacterized protein</fullName>
    </submittedName>
</protein>
<reference evidence="1" key="2">
    <citation type="journal article" date="2015" name="Data Brief">
        <title>Shoot transcriptome of the giant reed, Arundo donax.</title>
        <authorList>
            <person name="Barrero R.A."/>
            <person name="Guerrero F.D."/>
            <person name="Moolhuijzen P."/>
            <person name="Goolsby J.A."/>
            <person name="Tidwell J."/>
            <person name="Bellgard S.E."/>
            <person name="Bellgard M.I."/>
        </authorList>
    </citation>
    <scope>NUCLEOTIDE SEQUENCE</scope>
    <source>
        <tissue evidence="1">Shoot tissue taken approximately 20 cm above the soil surface</tissue>
    </source>
</reference>
<dbReference type="EMBL" id="GBRH01232960">
    <property type="protein sequence ID" value="JAD64935.1"/>
    <property type="molecule type" value="Transcribed_RNA"/>
</dbReference>
<proteinExistence type="predicted"/>
<accession>A0A0A9BUT6</accession>
<organism evidence="1">
    <name type="scientific">Arundo donax</name>
    <name type="common">Giant reed</name>
    <name type="synonym">Donax arundinaceus</name>
    <dbReference type="NCBI Taxonomy" id="35708"/>
    <lineage>
        <taxon>Eukaryota</taxon>
        <taxon>Viridiplantae</taxon>
        <taxon>Streptophyta</taxon>
        <taxon>Embryophyta</taxon>
        <taxon>Tracheophyta</taxon>
        <taxon>Spermatophyta</taxon>
        <taxon>Magnoliopsida</taxon>
        <taxon>Liliopsida</taxon>
        <taxon>Poales</taxon>
        <taxon>Poaceae</taxon>
        <taxon>PACMAD clade</taxon>
        <taxon>Arundinoideae</taxon>
        <taxon>Arundineae</taxon>
        <taxon>Arundo</taxon>
    </lineage>
</organism>
<name>A0A0A9BUT6_ARUDO</name>
<dbReference type="AlphaFoldDB" id="A0A0A9BUT6"/>